<dbReference type="PANTHER" id="PTHR30126:SF81">
    <property type="entry name" value="HTH-TYPE TRANSCRIPTIONAL REGULATOR ILVY"/>
    <property type="match status" value="1"/>
</dbReference>
<keyword evidence="2" id="KW-0805">Transcription regulation</keyword>
<dbReference type="Pfam" id="PF03466">
    <property type="entry name" value="LysR_substrate"/>
    <property type="match status" value="1"/>
</dbReference>
<keyword evidence="4" id="KW-0804">Transcription</keyword>
<name>A0ABX1R5G2_9ALTE</name>
<comment type="caution">
    <text evidence="6">The sequence shown here is derived from an EMBL/GenBank/DDBJ whole genome shotgun (WGS) entry which is preliminary data.</text>
</comment>
<sequence length="287" mass="32113">MDFRTLTLFAHLARTLHFGQTALAMHVTASTLSRVIQRLEDECECTLFVRNNRSVTLTHEGKKLLAFSEQTLQRWQQLQTELNTEKEVLRGEVKMYCSVTASQSHLPKLLSQFRQLHPHVDIRLTTGDPASSTERVLSRQCDIAIAIHTDSYPRELAFSPIDHIPLVLIAPKAFNLSVLADIDWQHHQVILPEQGPSRSVVQTWFQAQSILPQIYASVGGNEAIVSMVALGCGIGFVPKVVLDHSTLASKITQISVDEIPPFQLGLTCLKNRCRHPLINAMLQLALN</sequence>
<dbReference type="Pfam" id="PF00126">
    <property type="entry name" value="HTH_1"/>
    <property type="match status" value="1"/>
</dbReference>
<evidence type="ECO:0000259" key="5">
    <source>
        <dbReference type="PROSITE" id="PS50931"/>
    </source>
</evidence>
<dbReference type="InterPro" id="IPR000847">
    <property type="entry name" value="LysR_HTH_N"/>
</dbReference>
<dbReference type="Gene3D" id="3.40.190.290">
    <property type="match status" value="1"/>
</dbReference>
<reference evidence="6 7" key="1">
    <citation type="submission" date="2020-03" db="EMBL/GenBank/DDBJ databases">
        <title>Alteromonas ponticola sp. nov., isolated from seawater.</title>
        <authorList>
            <person name="Yoon J.-H."/>
            <person name="Kim Y.-O."/>
        </authorList>
    </citation>
    <scope>NUCLEOTIDE SEQUENCE [LARGE SCALE GENOMIC DNA]</scope>
    <source>
        <strain evidence="6 7">MYP5</strain>
    </source>
</reference>
<dbReference type="Proteomes" id="UP000709336">
    <property type="component" value="Unassembled WGS sequence"/>
</dbReference>
<evidence type="ECO:0000256" key="1">
    <source>
        <dbReference type="ARBA" id="ARBA00009437"/>
    </source>
</evidence>
<evidence type="ECO:0000313" key="6">
    <source>
        <dbReference type="EMBL" id="NMH60717.1"/>
    </source>
</evidence>
<gene>
    <name evidence="6" type="primary">ilvY</name>
    <name evidence="6" type="ORF">HCJ96_11835</name>
</gene>
<dbReference type="InterPro" id="IPR036388">
    <property type="entry name" value="WH-like_DNA-bd_sf"/>
</dbReference>
<comment type="similarity">
    <text evidence="1">Belongs to the LysR transcriptional regulatory family.</text>
</comment>
<dbReference type="Gene3D" id="1.10.10.10">
    <property type="entry name" value="Winged helix-like DNA-binding domain superfamily/Winged helix DNA-binding domain"/>
    <property type="match status" value="1"/>
</dbReference>
<keyword evidence="7" id="KW-1185">Reference proteome</keyword>
<evidence type="ECO:0000313" key="7">
    <source>
        <dbReference type="Proteomes" id="UP000709336"/>
    </source>
</evidence>
<evidence type="ECO:0000256" key="4">
    <source>
        <dbReference type="ARBA" id="ARBA00023163"/>
    </source>
</evidence>
<dbReference type="InterPro" id="IPR005119">
    <property type="entry name" value="LysR_subst-bd"/>
</dbReference>
<protein>
    <submittedName>
        <fullName evidence="6">HTH-type transcriptional activator IlvY</fullName>
    </submittedName>
</protein>
<evidence type="ECO:0000256" key="3">
    <source>
        <dbReference type="ARBA" id="ARBA00023125"/>
    </source>
</evidence>
<accession>A0ABX1R5G2</accession>
<organism evidence="6 7">
    <name type="scientific">Alteromonas ponticola</name>
    <dbReference type="NCBI Taxonomy" id="2720613"/>
    <lineage>
        <taxon>Bacteria</taxon>
        <taxon>Pseudomonadati</taxon>
        <taxon>Pseudomonadota</taxon>
        <taxon>Gammaproteobacteria</taxon>
        <taxon>Alteromonadales</taxon>
        <taxon>Alteromonadaceae</taxon>
        <taxon>Alteromonas/Salinimonas group</taxon>
        <taxon>Alteromonas</taxon>
    </lineage>
</organism>
<feature type="domain" description="HTH lysR-type" evidence="5">
    <location>
        <begin position="1"/>
        <end position="58"/>
    </location>
</feature>
<evidence type="ECO:0000256" key="2">
    <source>
        <dbReference type="ARBA" id="ARBA00023015"/>
    </source>
</evidence>
<dbReference type="PANTHER" id="PTHR30126">
    <property type="entry name" value="HTH-TYPE TRANSCRIPTIONAL REGULATOR"/>
    <property type="match status" value="1"/>
</dbReference>
<proteinExistence type="inferred from homology"/>
<dbReference type="RefSeq" id="WP_169211518.1">
    <property type="nucleotide sequence ID" value="NZ_JAATNW010000006.1"/>
</dbReference>
<keyword evidence="3" id="KW-0238">DNA-binding</keyword>
<dbReference type="PROSITE" id="PS50931">
    <property type="entry name" value="HTH_LYSR"/>
    <property type="match status" value="1"/>
</dbReference>
<dbReference type="NCBIfam" id="NF008722">
    <property type="entry name" value="PRK11716.1"/>
    <property type="match status" value="1"/>
</dbReference>
<dbReference type="EMBL" id="JAATNW010000006">
    <property type="protein sequence ID" value="NMH60717.1"/>
    <property type="molecule type" value="Genomic_DNA"/>
</dbReference>
<dbReference type="SUPFAM" id="SSF46785">
    <property type="entry name" value="Winged helix' DNA-binding domain"/>
    <property type="match status" value="1"/>
</dbReference>
<dbReference type="SUPFAM" id="SSF53850">
    <property type="entry name" value="Periplasmic binding protein-like II"/>
    <property type="match status" value="1"/>
</dbReference>
<dbReference type="InterPro" id="IPR036390">
    <property type="entry name" value="WH_DNA-bd_sf"/>
</dbReference>